<proteinExistence type="predicted"/>
<dbReference type="KEGG" id="bdo:EL88_04325"/>
<evidence type="ECO:0000313" key="3">
    <source>
        <dbReference type="Proteomes" id="UP001055104"/>
    </source>
</evidence>
<dbReference type="Gene3D" id="3.90.550.10">
    <property type="entry name" value="Spore Coat Polysaccharide Biosynthesis Protein SpsA, Chain A"/>
    <property type="match status" value="1"/>
</dbReference>
<dbReference type="SUPFAM" id="SSF89562">
    <property type="entry name" value="RraA-like"/>
    <property type="match status" value="1"/>
</dbReference>
<feature type="binding site" evidence="1">
    <location>
        <position position="334"/>
    </location>
    <ligand>
        <name>Mg(2+)</name>
        <dbReference type="ChEBI" id="CHEBI:18420"/>
    </ligand>
</feature>
<organism evidence="2 3">
    <name type="scientific">Phocaeicola dorei</name>
    <dbReference type="NCBI Taxonomy" id="357276"/>
    <lineage>
        <taxon>Bacteria</taxon>
        <taxon>Pseudomonadati</taxon>
        <taxon>Bacteroidota</taxon>
        <taxon>Bacteroidia</taxon>
        <taxon>Bacteroidales</taxon>
        <taxon>Bacteroidaceae</taxon>
        <taxon>Phocaeicola</taxon>
    </lineage>
</organism>
<dbReference type="AlphaFoldDB" id="A0AA37KFH7"/>
<dbReference type="PANTHER" id="PTHR21485">
    <property type="entry name" value="HAD SUPERFAMILY MEMBERS CMAS AND KDSC"/>
    <property type="match status" value="1"/>
</dbReference>
<accession>A0AA37KFH7</accession>
<evidence type="ECO:0000256" key="1">
    <source>
        <dbReference type="PIRSR" id="PIRSR605493-1"/>
    </source>
</evidence>
<dbReference type="EMBL" id="BQOB01000001">
    <property type="protein sequence ID" value="GKH81663.1"/>
    <property type="molecule type" value="Genomic_DNA"/>
</dbReference>
<comment type="caution">
    <text evidence="2">The sequence shown here is derived from an EMBL/GenBank/DDBJ whole genome shotgun (WGS) entry which is preliminary data.</text>
</comment>
<dbReference type="PANTHER" id="PTHR21485:SF3">
    <property type="entry name" value="N-ACYLNEURAMINATE CYTIDYLYLTRANSFERASE"/>
    <property type="match status" value="1"/>
</dbReference>
<keyword evidence="1" id="KW-0460">Magnesium</keyword>
<reference evidence="2" key="1">
    <citation type="submission" date="2022-01" db="EMBL/GenBank/DDBJ databases">
        <title>Novel bile acid biosynthetic pathways are enriched in the microbiome of centenarians.</title>
        <authorList>
            <person name="Sato Y."/>
            <person name="Atarashi K."/>
            <person name="Plichta R.D."/>
            <person name="Arai Y."/>
            <person name="Sasajima S."/>
            <person name="Kearney M.S."/>
            <person name="Suda W."/>
            <person name="Takeshita K."/>
            <person name="Sasaki T."/>
            <person name="Okamoto S."/>
            <person name="Skelly N.A."/>
            <person name="Okamura Y."/>
            <person name="Vlamakis H."/>
            <person name="Li Y."/>
            <person name="Tanoue T."/>
            <person name="Takei H."/>
            <person name="Nittono H."/>
            <person name="Narushima S."/>
            <person name="Irie J."/>
            <person name="Itoh H."/>
            <person name="Moriya K."/>
            <person name="Sugiura Y."/>
            <person name="Suematsu M."/>
            <person name="Moritoki N."/>
            <person name="Shibata S."/>
            <person name="Littman R.D."/>
            <person name="Fischbach A.M."/>
            <person name="Uwamino Y."/>
            <person name="Inoue T."/>
            <person name="Honda A."/>
            <person name="Hattori M."/>
            <person name="Murai T."/>
            <person name="Xavier J.R."/>
            <person name="Hirose N."/>
            <person name="Honda K."/>
        </authorList>
    </citation>
    <scope>NUCLEOTIDE SEQUENCE</scope>
    <source>
        <strain evidence="2">CE91-St7</strain>
    </source>
</reference>
<evidence type="ECO:0008006" key="4">
    <source>
        <dbReference type="Google" id="ProtNLM"/>
    </source>
</evidence>
<dbReference type="SUPFAM" id="SSF53448">
    <property type="entry name" value="Nucleotide-diphospho-sugar transferases"/>
    <property type="match status" value="1"/>
</dbReference>
<sequence length="433" mass="48830">MKIVAFLPVKGSSERIKNKNTTLMNGKPLFLHTLEKLVRCSFIDEVFLDTEKDEIYEIAKHTNCIYLKRDPELATNKTDGHSLFYNEAKKINADIYIQILGTSPFIKPSTIEKGINILKEQGDLYDSVILVKNEKQYTWSKEGPNYDRMHIPNSKDLPDTIVETMGLYITNSDVALNMKRRYGIKPYLLEAEPIEAIDVNYPLDFELAEIISKGLKSLENRKLEFLKKLVNSAMLSDVLDDIGLYNCVITGLKCNIGGTKVLGRARTLKIRKLEKGEDFHGIYDALKSYAEISDNDIIVVENECPDYAYFGELNTMLSIRSGASATIVGGVTRDRDNVMKMNYPVFSKGYNCKDVRKRATLANFNRTINVLGVTISPSDLIFADNDGVVVIPVAYENKIMKAIIEKIGMENNVASEIARYSNPLDIVEKIGEF</sequence>
<comment type="cofactor">
    <cofactor evidence="1">
        <name>Mg(2+)</name>
        <dbReference type="ChEBI" id="CHEBI:18420"/>
    </cofactor>
</comment>
<dbReference type="GO" id="GO:0008781">
    <property type="term" value="F:N-acylneuraminate cytidylyltransferase activity"/>
    <property type="evidence" value="ECO:0007669"/>
    <property type="project" value="TreeGrafter"/>
</dbReference>
<dbReference type="InterPro" id="IPR003329">
    <property type="entry name" value="Cytidylyl_trans"/>
</dbReference>
<dbReference type="InterPro" id="IPR029044">
    <property type="entry name" value="Nucleotide-diphossugar_trans"/>
</dbReference>
<gene>
    <name evidence="2" type="ORF">CE91St7_25470</name>
</gene>
<dbReference type="Pfam" id="PF02348">
    <property type="entry name" value="CTP_transf_3"/>
    <property type="match status" value="1"/>
</dbReference>
<dbReference type="Gene3D" id="3.50.30.40">
    <property type="entry name" value="Ribonuclease E inhibitor RraA/RraA-like"/>
    <property type="match status" value="1"/>
</dbReference>
<dbReference type="CDD" id="cd02513">
    <property type="entry name" value="CMP-NeuAc_Synthase"/>
    <property type="match status" value="1"/>
</dbReference>
<feature type="binding site" evidence="1">
    <location>
        <position position="333"/>
    </location>
    <ligand>
        <name>substrate</name>
    </ligand>
</feature>
<protein>
    <recommendedName>
        <fullName evidence="4">Cytidyltransferase</fullName>
    </recommendedName>
</protein>
<dbReference type="InterPro" id="IPR050793">
    <property type="entry name" value="CMP-NeuNAc_synthase"/>
</dbReference>
<dbReference type="GO" id="GO:0046872">
    <property type="term" value="F:metal ion binding"/>
    <property type="evidence" value="ECO:0007669"/>
    <property type="project" value="UniProtKB-KW"/>
</dbReference>
<dbReference type="InterPro" id="IPR005493">
    <property type="entry name" value="RraA/RraA-like"/>
</dbReference>
<dbReference type="Proteomes" id="UP001055104">
    <property type="component" value="Unassembled WGS sequence"/>
</dbReference>
<keyword evidence="1" id="KW-0479">Metal-binding</keyword>
<dbReference type="RefSeq" id="WP_007845495.1">
    <property type="nucleotide sequence ID" value="NZ_BAABYF010000001.1"/>
</dbReference>
<evidence type="ECO:0000313" key="2">
    <source>
        <dbReference type="EMBL" id="GKH81663.1"/>
    </source>
</evidence>
<name>A0AA37KFH7_9BACT</name>
<dbReference type="Pfam" id="PF03737">
    <property type="entry name" value="RraA-like"/>
    <property type="match status" value="1"/>
</dbReference>
<dbReference type="InterPro" id="IPR036704">
    <property type="entry name" value="RraA/RraA-like_sf"/>
</dbReference>
<dbReference type="CDD" id="cd16841">
    <property type="entry name" value="RraA_family"/>
    <property type="match status" value="1"/>
</dbReference>